<keyword evidence="8" id="KW-1185">Reference proteome</keyword>
<evidence type="ECO:0000256" key="1">
    <source>
        <dbReference type="ARBA" id="ARBA00023015"/>
    </source>
</evidence>
<dbReference type="Proteomes" id="UP000016568">
    <property type="component" value="Unassembled WGS sequence"/>
</dbReference>
<comment type="caution">
    <text evidence="7">The sequence shown here is derived from an EMBL/GenBank/DDBJ whole genome shotgun (WGS) entry which is preliminary data.</text>
</comment>
<dbReference type="GO" id="GO:0000976">
    <property type="term" value="F:transcription cis-regulatory region binding"/>
    <property type="evidence" value="ECO:0007669"/>
    <property type="project" value="TreeGrafter"/>
</dbReference>
<keyword evidence="1" id="KW-0805">Transcription regulation</keyword>
<dbReference type="GO" id="GO:0003700">
    <property type="term" value="F:DNA-binding transcription factor activity"/>
    <property type="evidence" value="ECO:0007669"/>
    <property type="project" value="TreeGrafter"/>
</dbReference>
<dbReference type="Gene3D" id="1.10.357.10">
    <property type="entry name" value="Tetracycline Repressor, domain 2"/>
    <property type="match status" value="1"/>
</dbReference>
<feature type="domain" description="HTH tetR-type" evidence="6">
    <location>
        <begin position="32"/>
        <end position="92"/>
    </location>
</feature>
<evidence type="ECO:0000256" key="3">
    <source>
        <dbReference type="ARBA" id="ARBA00023163"/>
    </source>
</evidence>
<proteinExistence type="predicted"/>
<evidence type="ECO:0000256" key="5">
    <source>
        <dbReference type="SAM" id="MobiDB-lite"/>
    </source>
</evidence>
<dbReference type="Pfam" id="PF00440">
    <property type="entry name" value="TetR_N"/>
    <property type="match status" value="1"/>
</dbReference>
<dbReference type="RefSeq" id="WP_021690834.1">
    <property type="nucleotide sequence ID" value="NZ_BASZ01000007.1"/>
</dbReference>
<protein>
    <submittedName>
        <fullName evidence="7">Putative TetR family transcriptional regulator</fullName>
    </submittedName>
</protein>
<dbReference type="KEGG" id="ntd:EGO55_06690"/>
<keyword evidence="2 4" id="KW-0238">DNA-binding</keyword>
<dbReference type="PROSITE" id="PS50977">
    <property type="entry name" value="HTH_TETR_2"/>
    <property type="match status" value="1"/>
</dbReference>
<dbReference type="InterPro" id="IPR001647">
    <property type="entry name" value="HTH_TetR"/>
</dbReference>
<evidence type="ECO:0000256" key="4">
    <source>
        <dbReference type="PROSITE-ProRule" id="PRU00335"/>
    </source>
</evidence>
<dbReference type="EMBL" id="BASZ01000007">
    <property type="protein sequence ID" value="GAD50016.1"/>
    <property type="molecule type" value="Genomic_DNA"/>
</dbReference>
<reference evidence="7 8" key="1">
    <citation type="submission" date="2013-09" db="EMBL/GenBank/DDBJ databases">
        <title>Whole genome shotgun sequence of Novosphingobium tardaugens NBRC 16725.</title>
        <authorList>
            <person name="Isaki S."/>
            <person name="Hosoyama A."/>
            <person name="Tsuchikane K."/>
            <person name="Katsumata H."/>
            <person name="Ando Y."/>
            <person name="Yamazaki S."/>
            <person name="Fujita N."/>
        </authorList>
    </citation>
    <scope>NUCLEOTIDE SEQUENCE [LARGE SCALE GENOMIC DNA]</scope>
    <source>
        <strain evidence="7 8">NBRC 16725</strain>
    </source>
</reference>
<keyword evidence="3" id="KW-0804">Transcription</keyword>
<accession>U2Y9L4</accession>
<feature type="DNA-binding region" description="H-T-H motif" evidence="4">
    <location>
        <begin position="55"/>
        <end position="74"/>
    </location>
</feature>
<dbReference type="InterPro" id="IPR009057">
    <property type="entry name" value="Homeodomain-like_sf"/>
</dbReference>
<dbReference type="AlphaFoldDB" id="U2Y9L4"/>
<dbReference type="eggNOG" id="COG1309">
    <property type="taxonomic scope" value="Bacteria"/>
</dbReference>
<dbReference type="SUPFAM" id="SSF46689">
    <property type="entry name" value="Homeodomain-like"/>
    <property type="match status" value="1"/>
</dbReference>
<evidence type="ECO:0000256" key="2">
    <source>
        <dbReference type="ARBA" id="ARBA00023125"/>
    </source>
</evidence>
<gene>
    <name evidence="7" type="ORF">NT2_07_00160</name>
</gene>
<evidence type="ECO:0000313" key="8">
    <source>
        <dbReference type="Proteomes" id="UP000016568"/>
    </source>
</evidence>
<feature type="region of interest" description="Disordered" evidence="5">
    <location>
        <begin position="1"/>
        <end position="25"/>
    </location>
</feature>
<name>U2Y9L4_9SPHN</name>
<sequence length="224" mass="25850">MVTSPRNKKVLDMIRPGGDPSDETRWQQRKSSMTREAILEAAVDCLVTSGYTGLTTIEVTKRANVSRGAMHHHYTNRLELVAGLVEYVLYRRMRHFLEEYPRLLERDTGSFSLEQATELYWRTLQRREFTAYLELSMAARSDTELEQVLLPAVRRFDEIWTQEMTEAFPQWGDRIHKMKLASDFAQAAHLGLLLNSPVIGEDRHNAVRHVIVSVVDMVFRGEIG</sequence>
<evidence type="ECO:0000313" key="7">
    <source>
        <dbReference type="EMBL" id="GAD50016.1"/>
    </source>
</evidence>
<dbReference type="PANTHER" id="PTHR30055">
    <property type="entry name" value="HTH-TYPE TRANSCRIPTIONAL REGULATOR RUTR"/>
    <property type="match status" value="1"/>
</dbReference>
<organism evidence="7 8">
    <name type="scientific">Caenibius tardaugens NBRC 16725</name>
    <dbReference type="NCBI Taxonomy" id="1219035"/>
    <lineage>
        <taxon>Bacteria</taxon>
        <taxon>Pseudomonadati</taxon>
        <taxon>Pseudomonadota</taxon>
        <taxon>Alphaproteobacteria</taxon>
        <taxon>Sphingomonadales</taxon>
        <taxon>Erythrobacteraceae</taxon>
        <taxon>Caenibius</taxon>
    </lineage>
</organism>
<dbReference type="InterPro" id="IPR050109">
    <property type="entry name" value="HTH-type_TetR-like_transc_reg"/>
</dbReference>
<dbReference type="PANTHER" id="PTHR30055:SF234">
    <property type="entry name" value="HTH-TYPE TRANSCRIPTIONAL REGULATOR BETI"/>
    <property type="match status" value="1"/>
</dbReference>
<dbReference type="PRINTS" id="PR00455">
    <property type="entry name" value="HTHTETR"/>
</dbReference>
<evidence type="ECO:0000259" key="6">
    <source>
        <dbReference type="PROSITE" id="PS50977"/>
    </source>
</evidence>
<dbReference type="OrthoDB" id="9816296at2"/>